<evidence type="ECO:0000256" key="7">
    <source>
        <dbReference type="ARBA" id="ARBA00022723"/>
    </source>
</evidence>
<dbReference type="Proteomes" id="UP001500621">
    <property type="component" value="Unassembled WGS sequence"/>
</dbReference>
<reference evidence="17" key="1">
    <citation type="journal article" date="2019" name="Int. J. Syst. Evol. Microbiol.">
        <title>The Global Catalogue of Microorganisms (GCM) 10K type strain sequencing project: providing services to taxonomists for standard genome sequencing and annotation.</title>
        <authorList>
            <consortium name="The Broad Institute Genomics Platform"/>
            <consortium name="The Broad Institute Genome Sequencing Center for Infectious Disease"/>
            <person name="Wu L."/>
            <person name="Ma J."/>
        </authorList>
    </citation>
    <scope>NUCLEOTIDE SEQUENCE [LARGE SCALE GENOMIC DNA]</scope>
    <source>
        <strain evidence="17">JCM 18127</strain>
    </source>
</reference>
<dbReference type="InterPro" id="IPR014782">
    <property type="entry name" value="Peptidase_M1_dom"/>
</dbReference>
<dbReference type="PANTHER" id="PTHR11533">
    <property type="entry name" value="PROTEASE M1 ZINC METALLOPROTEASE"/>
    <property type="match status" value="1"/>
</dbReference>
<evidence type="ECO:0000256" key="8">
    <source>
        <dbReference type="ARBA" id="ARBA00022801"/>
    </source>
</evidence>
<evidence type="ECO:0000256" key="4">
    <source>
        <dbReference type="ARBA" id="ARBA00012564"/>
    </source>
</evidence>
<keyword evidence="10" id="KW-0482">Metalloprotease</keyword>
<dbReference type="CDD" id="cd09603">
    <property type="entry name" value="M1_APN_like"/>
    <property type="match status" value="1"/>
</dbReference>
<comment type="caution">
    <text evidence="16">The sequence shown here is derived from an EMBL/GenBank/DDBJ whole genome shotgun (WGS) entry which is preliminary data.</text>
</comment>
<dbReference type="SUPFAM" id="SSF63737">
    <property type="entry name" value="Leukotriene A4 hydrolase N-terminal domain"/>
    <property type="match status" value="1"/>
</dbReference>
<evidence type="ECO:0000313" key="17">
    <source>
        <dbReference type="Proteomes" id="UP001500621"/>
    </source>
</evidence>
<dbReference type="InterPro" id="IPR001930">
    <property type="entry name" value="Peptidase_M1"/>
</dbReference>
<name>A0ABP8VR93_9ACTN</name>
<evidence type="ECO:0000259" key="15">
    <source>
        <dbReference type="Pfam" id="PF17900"/>
    </source>
</evidence>
<dbReference type="RefSeq" id="WP_345262215.1">
    <property type="nucleotide sequence ID" value="NZ_BAABIM010000001.1"/>
</dbReference>
<evidence type="ECO:0000313" key="16">
    <source>
        <dbReference type="EMBL" id="GAA4669520.1"/>
    </source>
</evidence>
<dbReference type="Pfam" id="PF01433">
    <property type="entry name" value="Peptidase_M1"/>
    <property type="match status" value="1"/>
</dbReference>
<comment type="cofactor">
    <cofactor evidence="2">
        <name>Zn(2+)</name>
        <dbReference type="ChEBI" id="CHEBI:29105"/>
    </cofactor>
</comment>
<evidence type="ECO:0000256" key="3">
    <source>
        <dbReference type="ARBA" id="ARBA00010136"/>
    </source>
</evidence>
<keyword evidence="9" id="KW-0862">Zinc</keyword>
<dbReference type="InterPro" id="IPR050344">
    <property type="entry name" value="Peptidase_M1_aminopeptidases"/>
</dbReference>
<organism evidence="16 17">
    <name type="scientific">Nocardioides nanhaiensis</name>
    <dbReference type="NCBI Taxonomy" id="1476871"/>
    <lineage>
        <taxon>Bacteria</taxon>
        <taxon>Bacillati</taxon>
        <taxon>Actinomycetota</taxon>
        <taxon>Actinomycetes</taxon>
        <taxon>Propionibacteriales</taxon>
        <taxon>Nocardioidaceae</taxon>
        <taxon>Nocardioides</taxon>
    </lineage>
</organism>
<evidence type="ECO:0000256" key="6">
    <source>
        <dbReference type="ARBA" id="ARBA00022670"/>
    </source>
</evidence>
<proteinExistence type="inferred from homology"/>
<sequence>MNRARRIVPATLVVALTACTGTAELRTGGAEGPASSEPSSASPSVTPTPSAQAAPEPDLDLARSETREDSYYPEVGDPLVDALHYDLDLAWDPAARTLTGAQTLTFRATEDAGSVRLDLGAPLEVSEATLDGDPVTTSRDGDALLVRAPVRADVEHELRLAYAGSPEPVGVPTTRTDFSSTGWTVTPAGETWTMQEPWGAHTWYAVNDHPSDKALYDVTMRVPAPWTGVSNGELLERTEADGQTTTRWHLAEPAAPYLVTAAFANYEMTEDVSGSGVPLTYWTPRDRPALKAALAVTPEAMDWLEDLLGPYPYDTFGTVVVDSDSAMETQTMVTLGDTPYTTSPEVVVHELAHHWYGNQVTPTDWADLWMNEGMAMYLQGMWEAEQRGVEVGVVMDEWAPSEAQYRAESGPPGAYDRGAFASSNVYYGPALMFHELRERVGDEAFFAMARGWPAANDNGNATRQEFLDFIESSTGEELSDFFDAWLLGETTPSRD</sequence>
<comment type="similarity">
    <text evidence="3">Belongs to the peptidase M1 family.</text>
</comment>
<dbReference type="Pfam" id="PF17900">
    <property type="entry name" value="Peptidase_M1_N"/>
    <property type="match status" value="1"/>
</dbReference>
<keyword evidence="17" id="KW-1185">Reference proteome</keyword>
<feature type="domain" description="Peptidase M1 membrane alanine aminopeptidase" evidence="14">
    <location>
        <begin position="293"/>
        <end position="485"/>
    </location>
</feature>
<dbReference type="SUPFAM" id="SSF55486">
    <property type="entry name" value="Metalloproteases ('zincins'), catalytic domain"/>
    <property type="match status" value="1"/>
</dbReference>
<keyword evidence="7" id="KW-0479">Metal-binding</keyword>
<evidence type="ECO:0000256" key="9">
    <source>
        <dbReference type="ARBA" id="ARBA00022833"/>
    </source>
</evidence>
<dbReference type="PROSITE" id="PS51257">
    <property type="entry name" value="PROKAR_LIPOPROTEIN"/>
    <property type="match status" value="1"/>
</dbReference>
<dbReference type="InterPro" id="IPR045357">
    <property type="entry name" value="Aminopeptidase_N-like_N"/>
</dbReference>
<evidence type="ECO:0000256" key="10">
    <source>
        <dbReference type="ARBA" id="ARBA00023049"/>
    </source>
</evidence>
<evidence type="ECO:0000259" key="14">
    <source>
        <dbReference type="Pfam" id="PF01433"/>
    </source>
</evidence>
<protein>
    <recommendedName>
        <fullName evidence="5">Aminopeptidase N</fullName>
        <ecNumber evidence="4">3.4.11.2</ecNumber>
    </recommendedName>
    <alternativeName>
        <fullName evidence="11">Alanine aminopeptidase</fullName>
    </alternativeName>
    <alternativeName>
        <fullName evidence="12">Lysyl aminopeptidase</fullName>
    </alternativeName>
</protein>
<gene>
    <name evidence="16" type="ORF">GCM10023226_02370</name>
</gene>
<evidence type="ECO:0000256" key="12">
    <source>
        <dbReference type="ARBA" id="ARBA00031533"/>
    </source>
</evidence>
<keyword evidence="6" id="KW-0645">Protease</keyword>
<feature type="domain" description="Aminopeptidase N-like N-terminal" evidence="15">
    <location>
        <begin position="83"/>
        <end position="258"/>
    </location>
</feature>
<dbReference type="EMBL" id="BAABIM010000001">
    <property type="protein sequence ID" value="GAA4669520.1"/>
    <property type="molecule type" value="Genomic_DNA"/>
</dbReference>
<evidence type="ECO:0000256" key="1">
    <source>
        <dbReference type="ARBA" id="ARBA00000098"/>
    </source>
</evidence>
<evidence type="ECO:0000256" key="2">
    <source>
        <dbReference type="ARBA" id="ARBA00001947"/>
    </source>
</evidence>
<feature type="compositionally biased region" description="Low complexity" evidence="13">
    <location>
        <begin position="32"/>
        <end position="55"/>
    </location>
</feature>
<dbReference type="EC" id="3.4.11.2" evidence="4"/>
<dbReference type="Gene3D" id="2.60.40.1730">
    <property type="entry name" value="tricorn interacting facor f3 domain"/>
    <property type="match status" value="1"/>
</dbReference>
<evidence type="ECO:0000256" key="13">
    <source>
        <dbReference type="SAM" id="MobiDB-lite"/>
    </source>
</evidence>
<dbReference type="PRINTS" id="PR00756">
    <property type="entry name" value="ALADIPTASE"/>
</dbReference>
<dbReference type="Gene3D" id="1.10.390.10">
    <property type="entry name" value="Neutral Protease Domain 2"/>
    <property type="match status" value="1"/>
</dbReference>
<comment type="catalytic activity">
    <reaction evidence="1">
        <text>Release of an N-terminal amino acid, Xaa-|-Yaa- from a peptide, amide or arylamide. Xaa is preferably Ala, but may be most amino acids including Pro (slow action). When a terminal hydrophobic residue is followed by a prolyl residue, the two may be released as an intact Xaa-Pro dipeptide.</text>
        <dbReference type="EC" id="3.4.11.2"/>
    </reaction>
</comment>
<accession>A0ABP8VR93</accession>
<evidence type="ECO:0000256" key="11">
    <source>
        <dbReference type="ARBA" id="ARBA00029811"/>
    </source>
</evidence>
<keyword evidence="8" id="KW-0378">Hydrolase</keyword>
<evidence type="ECO:0000256" key="5">
    <source>
        <dbReference type="ARBA" id="ARBA00015611"/>
    </source>
</evidence>
<dbReference type="InterPro" id="IPR027268">
    <property type="entry name" value="Peptidase_M4/M1_CTD_sf"/>
</dbReference>
<dbReference type="InterPro" id="IPR042097">
    <property type="entry name" value="Aminopeptidase_N-like_N_sf"/>
</dbReference>
<feature type="region of interest" description="Disordered" evidence="13">
    <location>
        <begin position="25"/>
        <end position="59"/>
    </location>
</feature>